<feature type="compositionally biased region" description="Basic and acidic residues" evidence="1">
    <location>
        <begin position="13"/>
        <end position="29"/>
    </location>
</feature>
<proteinExistence type="predicted"/>
<name>E0IFZ3_9BACL</name>
<dbReference type="Proteomes" id="UP000005387">
    <property type="component" value="Unassembled WGS sequence"/>
</dbReference>
<organism evidence="2 3">
    <name type="scientific">Paenibacillus curdlanolyticus YK9</name>
    <dbReference type="NCBI Taxonomy" id="717606"/>
    <lineage>
        <taxon>Bacteria</taxon>
        <taxon>Bacillati</taxon>
        <taxon>Bacillota</taxon>
        <taxon>Bacilli</taxon>
        <taxon>Bacillales</taxon>
        <taxon>Paenibacillaceae</taxon>
        <taxon>Paenibacillus</taxon>
    </lineage>
</organism>
<dbReference type="EMBL" id="AEDD01000015">
    <property type="protein sequence ID" value="EFM08573.1"/>
    <property type="molecule type" value="Genomic_DNA"/>
</dbReference>
<dbReference type="AlphaFoldDB" id="E0IFZ3"/>
<reference evidence="2 3" key="1">
    <citation type="submission" date="2010-07" db="EMBL/GenBank/DDBJ databases">
        <title>The draft genome of Paenibacillus curdlanolyticus YK9.</title>
        <authorList>
            <consortium name="US DOE Joint Genome Institute (JGI-PGF)"/>
            <person name="Lucas S."/>
            <person name="Copeland A."/>
            <person name="Lapidus A."/>
            <person name="Cheng J.-F."/>
            <person name="Bruce D."/>
            <person name="Goodwin L."/>
            <person name="Pitluck S."/>
            <person name="Land M.L."/>
            <person name="Hauser L."/>
            <person name="Chang Y.-J."/>
            <person name="Jeffries C."/>
            <person name="Anderson I.J."/>
            <person name="Johnson E."/>
            <person name="Loganathan U."/>
            <person name="Mulhopadhyay B."/>
            <person name="Kyrpides N."/>
            <person name="Woyke T.J."/>
        </authorList>
    </citation>
    <scope>NUCLEOTIDE SEQUENCE [LARGE SCALE GENOMIC DNA]</scope>
    <source>
        <strain evidence="2 3">YK9</strain>
    </source>
</reference>
<evidence type="ECO:0000313" key="2">
    <source>
        <dbReference type="EMBL" id="EFM08573.1"/>
    </source>
</evidence>
<keyword evidence="3" id="KW-1185">Reference proteome</keyword>
<sequence length="48" mass="5271">MRLRKAGNGRRGGARDGKDGGWEKAHEMPDAFNGPGGPYSAQMHWFLV</sequence>
<evidence type="ECO:0000313" key="3">
    <source>
        <dbReference type="Proteomes" id="UP000005387"/>
    </source>
</evidence>
<protein>
    <submittedName>
        <fullName evidence="2">Uncharacterized protein</fullName>
    </submittedName>
</protein>
<accession>E0IFZ3</accession>
<evidence type="ECO:0000256" key="1">
    <source>
        <dbReference type="SAM" id="MobiDB-lite"/>
    </source>
</evidence>
<gene>
    <name evidence="2" type="ORF">PaecuDRAFT_4584</name>
</gene>
<feature type="region of interest" description="Disordered" evidence="1">
    <location>
        <begin position="1"/>
        <end position="38"/>
    </location>
</feature>